<reference evidence="12 13" key="1">
    <citation type="journal article" date="2022" name="Front. Cell. Infect. Microbiol.">
        <title>The Genomes of Two Strains of Taenia crassiceps the Animal Model for the Study of Human Cysticercosis.</title>
        <authorList>
            <person name="Bobes R.J."/>
            <person name="Estrada K."/>
            <person name="Rios-Valencia D.G."/>
            <person name="Calderon-Gallegos A."/>
            <person name="de la Torre P."/>
            <person name="Carrero J.C."/>
            <person name="Sanchez-Flores A."/>
            <person name="Laclette J.P."/>
        </authorList>
    </citation>
    <scope>NUCLEOTIDE SEQUENCE [LARGE SCALE GENOMIC DNA]</scope>
    <source>
        <strain evidence="12">WFUcys</strain>
    </source>
</reference>
<dbReference type="EMBL" id="JAKROA010000009">
    <property type="protein sequence ID" value="KAL5105093.1"/>
    <property type="molecule type" value="Genomic_DNA"/>
</dbReference>
<evidence type="ECO:0000256" key="4">
    <source>
        <dbReference type="ARBA" id="ARBA00022771"/>
    </source>
</evidence>
<keyword evidence="4 9" id="KW-0863">Zinc-finger</keyword>
<dbReference type="PANTHER" id="PTHR14196">
    <property type="entry name" value="ODD-SKIPPED - RELATED"/>
    <property type="match status" value="1"/>
</dbReference>
<keyword evidence="2" id="KW-0479">Metal-binding</keyword>
<feature type="region of interest" description="Disordered" evidence="10">
    <location>
        <begin position="1"/>
        <end position="21"/>
    </location>
</feature>
<evidence type="ECO:0000256" key="6">
    <source>
        <dbReference type="ARBA" id="ARBA00023015"/>
    </source>
</evidence>
<proteinExistence type="predicted"/>
<feature type="domain" description="C2H2-type" evidence="11">
    <location>
        <begin position="202"/>
        <end position="229"/>
    </location>
</feature>
<keyword evidence="6" id="KW-0805">Transcription regulation</keyword>
<feature type="domain" description="C2H2-type" evidence="11">
    <location>
        <begin position="230"/>
        <end position="257"/>
    </location>
</feature>
<keyword evidence="7" id="KW-0804">Transcription</keyword>
<dbReference type="InterPro" id="IPR036236">
    <property type="entry name" value="Znf_C2H2_sf"/>
</dbReference>
<dbReference type="SUPFAM" id="SSF57667">
    <property type="entry name" value="beta-beta-alpha zinc fingers"/>
    <property type="match status" value="2"/>
</dbReference>
<organism evidence="12 13">
    <name type="scientific">Taenia crassiceps</name>
    <dbReference type="NCBI Taxonomy" id="6207"/>
    <lineage>
        <taxon>Eukaryota</taxon>
        <taxon>Metazoa</taxon>
        <taxon>Spiralia</taxon>
        <taxon>Lophotrochozoa</taxon>
        <taxon>Platyhelminthes</taxon>
        <taxon>Cestoda</taxon>
        <taxon>Eucestoda</taxon>
        <taxon>Cyclophyllidea</taxon>
        <taxon>Taeniidae</taxon>
        <taxon>Taenia</taxon>
    </lineage>
</organism>
<dbReference type="PROSITE" id="PS50157">
    <property type="entry name" value="ZINC_FINGER_C2H2_2"/>
    <property type="match status" value="3"/>
</dbReference>
<protein>
    <submittedName>
        <fullName evidence="12">Protein odd-skipped-related 2</fullName>
    </submittedName>
</protein>
<dbReference type="Pfam" id="PF00096">
    <property type="entry name" value="zf-C2H2"/>
    <property type="match status" value="3"/>
</dbReference>
<keyword evidence="8" id="KW-0539">Nucleus</keyword>
<evidence type="ECO:0000256" key="10">
    <source>
        <dbReference type="SAM" id="MobiDB-lite"/>
    </source>
</evidence>
<dbReference type="InterPro" id="IPR050717">
    <property type="entry name" value="C2H2-ZF_Transcription_Reg"/>
</dbReference>
<dbReference type="PROSITE" id="PS00028">
    <property type="entry name" value="ZINC_FINGER_C2H2_1"/>
    <property type="match status" value="3"/>
</dbReference>
<evidence type="ECO:0000256" key="5">
    <source>
        <dbReference type="ARBA" id="ARBA00022833"/>
    </source>
</evidence>
<evidence type="ECO:0000256" key="7">
    <source>
        <dbReference type="ARBA" id="ARBA00023163"/>
    </source>
</evidence>
<evidence type="ECO:0000256" key="3">
    <source>
        <dbReference type="ARBA" id="ARBA00022737"/>
    </source>
</evidence>
<dbReference type="InterPro" id="IPR013087">
    <property type="entry name" value="Znf_C2H2_type"/>
</dbReference>
<comment type="caution">
    <text evidence="12">The sequence shown here is derived from an EMBL/GenBank/DDBJ whole genome shotgun (WGS) entry which is preliminary data.</text>
</comment>
<feature type="domain" description="C2H2-type" evidence="11">
    <location>
        <begin position="258"/>
        <end position="286"/>
    </location>
</feature>
<evidence type="ECO:0000256" key="2">
    <source>
        <dbReference type="ARBA" id="ARBA00022723"/>
    </source>
</evidence>
<dbReference type="Proteomes" id="UP001651158">
    <property type="component" value="Unassembled WGS sequence"/>
</dbReference>
<accession>A0ABR4Q5Z8</accession>
<keyword evidence="3" id="KW-0677">Repeat</keyword>
<feature type="compositionally biased region" description="Polar residues" evidence="10">
    <location>
        <begin position="282"/>
        <end position="292"/>
    </location>
</feature>
<evidence type="ECO:0000256" key="8">
    <source>
        <dbReference type="ARBA" id="ARBA00023242"/>
    </source>
</evidence>
<keyword evidence="13" id="KW-1185">Reference proteome</keyword>
<sequence>MVQASTEHAEIGLSTSPPIPPEELEAMESEEVEPLDLSLSSASITTAKLEEGAKSSFSSPICGMDEMRIPLIAPEALLQLNSSPSTTLLQLYQILTCIRLWRSSIVEQPIKGDADVNPTFLSIASMPSLPLAPAPVPPPPPPVSTSSIQQRDSANIHAIIDPEELKLPTFGKLLRRPIRSPIAMVKAPMRKRNLHGSSAPTYLCSHCGRGFTKAYNRTIHERTHTDERPFECTVCTRRFRRKDHLRDHSYTHLLKKPFSCTFCNRGFCQARSLENHKKTNHSDQSSIDVTSLNEKDDHRC</sequence>
<gene>
    <name evidence="12" type="ORF">TcWFU_001179</name>
</gene>
<evidence type="ECO:0000313" key="12">
    <source>
        <dbReference type="EMBL" id="KAL5105093.1"/>
    </source>
</evidence>
<evidence type="ECO:0000259" key="11">
    <source>
        <dbReference type="PROSITE" id="PS50157"/>
    </source>
</evidence>
<dbReference type="PANTHER" id="PTHR14196:SF0">
    <property type="entry name" value="PROTEIN BOWEL"/>
    <property type="match status" value="1"/>
</dbReference>
<comment type="subcellular location">
    <subcellularLocation>
        <location evidence="1">Nucleus</location>
    </subcellularLocation>
</comment>
<evidence type="ECO:0000256" key="9">
    <source>
        <dbReference type="PROSITE-ProRule" id="PRU00042"/>
    </source>
</evidence>
<keyword evidence="5" id="KW-0862">Zinc</keyword>
<name>A0ABR4Q5Z8_9CEST</name>
<feature type="region of interest" description="Disordered" evidence="10">
    <location>
        <begin position="278"/>
        <end position="300"/>
    </location>
</feature>
<evidence type="ECO:0000256" key="1">
    <source>
        <dbReference type="ARBA" id="ARBA00004123"/>
    </source>
</evidence>
<dbReference type="Gene3D" id="3.30.160.60">
    <property type="entry name" value="Classic Zinc Finger"/>
    <property type="match status" value="3"/>
</dbReference>
<evidence type="ECO:0000313" key="13">
    <source>
        <dbReference type="Proteomes" id="UP001651158"/>
    </source>
</evidence>
<dbReference type="SMART" id="SM00355">
    <property type="entry name" value="ZnF_C2H2"/>
    <property type="match status" value="3"/>
</dbReference>